<dbReference type="RefSeq" id="XP_024704624.1">
    <property type="nucleotide sequence ID" value="XM_024854718.1"/>
</dbReference>
<sequence length="110" mass="12256">MSFHTTSQGLKLGHEDGFTVLSADLRDKHGHYNHRKIRLDDHIGNTDGWFIWGGSNFTRSASNVTLEHTEWGPKLCADLRTHNGGSKGRQGLMLADKIANDDGHFKFLGP</sequence>
<protein>
    <submittedName>
        <fullName evidence="2">Cyanovirin-N</fullName>
    </submittedName>
</protein>
<dbReference type="Proteomes" id="UP000234275">
    <property type="component" value="Unassembled WGS sequence"/>
</dbReference>
<keyword evidence="3" id="KW-1185">Reference proteome</keyword>
<dbReference type="GeneID" id="36562424"/>
<dbReference type="InterPro" id="IPR011058">
    <property type="entry name" value="Cyanovirin-N"/>
</dbReference>
<reference evidence="2 3" key="1">
    <citation type="submission" date="2016-12" db="EMBL/GenBank/DDBJ databases">
        <title>The genomes of Aspergillus section Nigri reveals drivers in fungal speciation.</title>
        <authorList>
            <consortium name="DOE Joint Genome Institute"/>
            <person name="Vesth T.C."/>
            <person name="Nybo J."/>
            <person name="Theobald S."/>
            <person name="Brandl J."/>
            <person name="Frisvad J.C."/>
            <person name="Nielsen K.F."/>
            <person name="Lyhne E.K."/>
            <person name="Kogle M.E."/>
            <person name="Kuo A."/>
            <person name="Riley R."/>
            <person name="Clum A."/>
            <person name="Nolan M."/>
            <person name="Lipzen A."/>
            <person name="Salamov A."/>
            <person name="Henrissat B."/>
            <person name="Wiebenga A."/>
            <person name="De Vries R.P."/>
            <person name="Grigoriev I.V."/>
            <person name="Mortensen U.H."/>
            <person name="Andersen M.R."/>
            <person name="Baker S.E."/>
        </authorList>
    </citation>
    <scope>NUCLEOTIDE SEQUENCE [LARGE SCALE GENOMIC DNA]</scope>
    <source>
        <strain evidence="2 3">IBT 23096</strain>
    </source>
</reference>
<evidence type="ECO:0000259" key="1">
    <source>
        <dbReference type="SMART" id="SM01111"/>
    </source>
</evidence>
<dbReference type="AlphaFoldDB" id="A0A2I2G8W1"/>
<proteinExistence type="predicted"/>
<dbReference type="OrthoDB" id="2441380at2759"/>
<dbReference type="SMART" id="SM01111">
    <property type="entry name" value="CVNH"/>
    <property type="match status" value="1"/>
</dbReference>
<dbReference type="SUPFAM" id="SSF51322">
    <property type="entry name" value="Cyanovirin-N"/>
    <property type="match status" value="1"/>
</dbReference>
<name>A0A2I2G8W1_9EURO</name>
<accession>A0A2I2G8W1</accession>
<dbReference type="Pfam" id="PF08881">
    <property type="entry name" value="CVNH"/>
    <property type="match status" value="1"/>
</dbReference>
<evidence type="ECO:0000313" key="2">
    <source>
        <dbReference type="EMBL" id="PLB49322.1"/>
    </source>
</evidence>
<evidence type="ECO:0000313" key="3">
    <source>
        <dbReference type="Proteomes" id="UP000234275"/>
    </source>
</evidence>
<dbReference type="Gene3D" id="2.30.60.10">
    <property type="entry name" value="Cyanovirin-N"/>
    <property type="match status" value="1"/>
</dbReference>
<dbReference type="EMBL" id="MSFO01000004">
    <property type="protein sequence ID" value="PLB49322.1"/>
    <property type="molecule type" value="Genomic_DNA"/>
</dbReference>
<dbReference type="VEuPathDB" id="FungiDB:P170DRAFT_509892"/>
<dbReference type="PANTHER" id="PTHR42076:SF1">
    <property type="entry name" value="CYANOVIRIN-N DOMAIN-CONTAINING PROTEIN"/>
    <property type="match status" value="1"/>
</dbReference>
<comment type="caution">
    <text evidence="2">The sequence shown here is derived from an EMBL/GenBank/DDBJ whole genome shotgun (WGS) entry which is preliminary data.</text>
</comment>
<feature type="domain" description="Cyanovirin-N" evidence="1">
    <location>
        <begin position="2"/>
        <end position="107"/>
    </location>
</feature>
<gene>
    <name evidence="2" type="ORF">P170DRAFT_509892</name>
</gene>
<dbReference type="PANTHER" id="PTHR42076">
    <property type="entry name" value="CYANOVIRIN-N HOMOLOG"/>
    <property type="match status" value="1"/>
</dbReference>
<dbReference type="InterPro" id="IPR036673">
    <property type="entry name" value="Cyanovirin-N_sf"/>
</dbReference>
<organism evidence="2 3">
    <name type="scientific">Aspergillus steynii IBT 23096</name>
    <dbReference type="NCBI Taxonomy" id="1392250"/>
    <lineage>
        <taxon>Eukaryota</taxon>
        <taxon>Fungi</taxon>
        <taxon>Dikarya</taxon>
        <taxon>Ascomycota</taxon>
        <taxon>Pezizomycotina</taxon>
        <taxon>Eurotiomycetes</taxon>
        <taxon>Eurotiomycetidae</taxon>
        <taxon>Eurotiales</taxon>
        <taxon>Aspergillaceae</taxon>
        <taxon>Aspergillus</taxon>
        <taxon>Aspergillus subgen. Circumdati</taxon>
    </lineage>
</organism>